<evidence type="ECO:0000313" key="1">
    <source>
        <dbReference type="EMBL" id="KKL08202.1"/>
    </source>
</evidence>
<reference evidence="1" key="1">
    <citation type="journal article" date="2015" name="Nature">
        <title>Complex archaea that bridge the gap between prokaryotes and eukaryotes.</title>
        <authorList>
            <person name="Spang A."/>
            <person name="Saw J.H."/>
            <person name="Jorgensen S.L."/>
            <person name="Zaremba-Niedzwiedzka K."/>
            <person name="Martijn J."/>
            <person name="Lind A.E."/>
            <person name="van Eijk R."/>
            <person name="Schleper C."/>
            <person name="Guy L."/>
            <person name="Ettema T.J."/>
        </authorList>
    </citation>
    <scope>NUCLEOTIDE SEQUENCE</scope>
</reference>
<accession>A0A0F9B358</accession>
<sequence>MTEMDSPKLHPDRVAVLFNGDYALSSPKNGEVRTLQVRTQHQRSGFCPGRRVVKLLLVEDAPEDFYSWEGFAFCEDVGIHVWRSKQGEETRSLHDKLAAILWGIEVRGEASKWFELGYRVEARYRCIA</sequence>
<organism evidence="1">
    <name type="scientific">marine sediment metagenome</name>
    <dbReference type="NCBI Taxonomy" id="412755"/>
    <lineage>
        <taxon>unclassified sequences</taxon>
        <taxon>metagenomes</taxon>
        <taxon>ecological metagenomes</taxon>
    </lineage>
</organism>
<comment type="caution">
    <text evidence="1">The sequence shown here is derived from an EMBL/GenBank/DDBJ whole genome shotgun (WGS) entry which is preliminary data.</text>
</comment>
<feature type="non-terminal residue" evidence="1">
    <location>
        <position position="128"/>
    </location>
</feature>
<name>A0A0F9B358_9ZZZZ</name>
<dbReference type="EMBL" id="LAZR01042975">
    <property type="protein sequence ID" value="KKL08202.1"/>
    <property type="molecule type" value="Genomic_DNA"/>
</dbReference>
<protein>
    <submittedName>
        <fullName evidence="1">Uncharacterized protein</fullName>
    </submittedName>
</protein>
<dbReference type="AlphaFoldDB" id="A0A0F9B358"/>
<gene>
    <name evidence="1" type="ORF">LCGC14_2578230</name>
</gene>
<proteinExistence type="predicted"/>